<organism evidence="2 3">
    <name type="scientific">Rhodoblastus acidophilus</name>
    <name type="common">Rhodopseudomonas acidophila</name>
    <dbReference type="NCBI Taxonomy" id="1074"/>
    <lineage>
        <taxon>Bacteria</taxon>
        <taxon>Pseudomonadati</taxon>
        <taxon>Pseudomonadota</taxon>
        <taxon>Alphaproteobacteria</taxon>
        <taxon>Hyphomicrobiales</taxon>
        <taxon>Rhodoblastaceae</taxon>
        <taxon>Rhodoblastus</taxon>
    </lineage>
</organism>
<sequence>MRVKRNAEEDAIQAQVIELLVVAAVPGLIYFAVPNGGYRDPQTARTLKLTGVRPGVGDIEIIKDRLPHFLEMKTKKGRQSEDQEKFEADCIAQGIPYRIARSRDEAQDILTEWGMLRIRKANQ</sequence>
<keyword evidence="1" id="KW-0472">Membrane</keyword>
<evidence type="ECO:0008006" key="4">
    <source>
        <dbReference type="Google" id="ProtNLM"/>
    </source>
</evidence>
<feature type="transmembrane region" description="Helical" evidence="1">
    <location>
        <begin position="12"/>
        <end position="33"/>
    </location>
</feature>
<dbReference type="AlphaFoldDB" id="A0A6N8DQ91"/>
<keyword evidence="1" id="KW-0812">Transmembrane</keyword>
<dbReference type="InterPro" id="IPR011856">
    <property type="entry name" value="tRNA_endonuc-like_dom_sf"/>
</dbReference>
<accession>A0A6N8DQ91</accession>
<dbReference type="Proteomes" id="UP000439113">
    <property type="component" value="Unassembled WGS sequence"/>
</dbReference>
<dbReference type="GO" id="GO:0003676">
    <property type="term" value="F:nucleic acid binding"/>
    <property type="evidence" value="ECO:0007669"/>
    <property type="project" value="InterPro"/>
</dbReference>
<evidence type="ECO:0000313" key="3">
    <source>
        <dbReference type="Proteomes" id="UP000439113"/>
    </source>
</evidence>
<dbReference type="RefSeq" id="WP_155446050.1">
    <property type="nucleotide sequence ID" value="NZ_JAOQNR010000010.1"/>
</dbReference>
<evidence type="ECO:0000256" key="1">
    <source>
        <dbReference type="SAM" id="Phobius"/>
    </source>
</evidence>
<dbReference type="Gene3D" id="3.40.1350.10">
    <property type="match status" value="1"/>
</dbReference>
<name>A0A6N8DQ91_RHOAC</name>
<dbReference type="EMBL" id="WNKS01000007">
    <property type="protein sequence ID" value="MTV31363.1"/>
    <property type="molecule type" value="Genomic_DNA"/>
</dbReference>
<proteinExistence type="predicted"/>
<dbReference type="OrthoDB" id="8453293at2"/>
<evidence type="ECO:0000313" key="2">
    <source>
        <dbReference type="EMBL" id="MTV31363.1"/>
    </source>
</evidence>
<reference evidence="2 3" key="1">
    <citation type="submission" date="2019-11" db="EMBL/GenBank/DDBJ databases">
        <title>Whole-genome sequence of a Rhodoblastus acidophilus DSM 142.</title>
        <authorList>
            <person name="Kyndt J.A."/>
            <person name="Meyer T.E."/>
        </authorList>
    </citation>
    <scope>NUCLEOTIDE SEQUENCE [LARGE SCALE GENOMIC DNA]</scope>
    <source>
        <strain evidence="2 3">DSM 142</strain>
    </source>
</reference>
<keyword evidence="1" id="KW-1133">Transmembrane helix</keyword>
<gene>
    <name evidence="2" type="ORF">GJ654_10195</name>
</gene>
<comment type="caution">
    <text evidence="2">The sequence shown here is derived from an EMBL/GenBank/DDBJ whole genome shotgun (WGS) entry which is preliminary data.</text>
</comment>
<protein>
    <recommendedName>
        <fullName evidence="4">VRR-NUC domain-containing protein</fullName>
    </recommendedName>
</protein>